<evidence type="ECO:0000256" key="5">
    <source>
        <dbReference type="ARBA" id="ARBA00023136"/>
    </source>
</evidence>
<keyword evidence="5 6" id="KW-0472">Membrane</keyword>
<feature type="transmembrane region" description="Helical" evidence="6">
    <location>
        <begin position="12"/>
        <end position="31"/>
    </location>
</feature>
<feature type="transmembrane region" description="Helical" evidence="6">
    <location>
        <begin position="37"/>
        <end position="56"/>
    </location>
</feature>
<dbReference type="InterPro" id="IPR005538">
    <property type="entry name" value="LrgA/CidA"/>
</dbReference>
<feature type="transmembrane region" description="Helical" evidence="6">
    <location>
        <begin position="91"/>
        <end position="117"/>
    </location>
</feature>
<comment type="caution">
    <text evidence="7">The sequence shown here is derived from an EMBL/GenBank/DDBJ whole genome shotgun (WGS) entry which is preliminary data.</text>
</comment>
<dbReference type="AlphaFoldDB" id="A0A368NK81"/>
<feature type="transmembrane region" description="Helical" evidence="6">
    <location>
        <begin position="68"/>
        <end position="85"/>
    </location>
</feature>
<gene>
    <name evidence="7" type="ORF">DU002_05900</name>
</gene>
<protein>
    <submittedName>
        <fullName evidence="7">Murein hydrolase regulator LrgA</fullName>
    </submittedName>
</protein>
<dbReference type="OrthoDB" id="385012at2"/>
<dbReference type="Proteomes" id="UP000252558">
    <property type="component" value="Unassembled WGS sequence"/>
</dbReference>
<organism evidence="7 8">
    <name type="scientific">Corallincola holothuriorum</name>
    <dbReference type="NCBI Taxonomy" id="2282215"/>
    <lineage>
        <taxon>Bacteria</taxon>
        <taxon>Pseudomonadati</taxon>
        <taxon>Pseudomonadota</taxon>
        <taxon>Gammaproteobacteria</taxon>
        <taxon>Alteromonadales</taxon>
        <taxon>Psychromonadaceae</taxon>
        <taxon>Corallincola</taxon>
    </lineage>
</organism>
<evidence type="ECO:0000256" key="6">
    <source>
        <dbReference type="SAM" id="Phobius"/>
    </source>
</evidence>
<dbReference type="GO" id="GO:0016787">
    <property type="term" value="F:hydrolase activity"/>
    <property type="evidence" value="ECO:0007669"/>
    <property type="project" value="UniProtKB-KW"/>
</dbReference>
<keyword evidence="4 6" id="KW-1133">Transmembrane helix</keyword>
<evidence type="ECO:0000256" key="2">
    <source>
        <dbReference type="ARBA" id="ARBA00022475"/>
    </source>
</evidence>
<dbReference type="GO" id="GO:0005886">
    <property type="term" value="C:plasma membrane"/>
    <property type="evidence" value="ECO:0007669"/>
    <property type="project" value="UniProtKB-SubCell"/>
</dbReference>
<dbReference type="EMBL" id="QPID01000003">
    <property type="protein sequence ID" value="RCU50858.1"/>
    <property type="molecule type" value="Genomic_DNA"/>
</dbReference>
<keyword evidence="8" id="KW-1185">Reference proteome</keyword>
<dbReference type="PANTHER" id="PTHR33931:SF5">
    <property type="entry name" value="UPF0299 MEMBRANE PROTEIN YOHJ"/>
    <property type="match status" value="1"/>
</dbReference>
<evidence type="ECO:0000256" key="3">
    <source>
        <dbReference type="ARBA" id="ARBA00022692"/>
    </source>
</evidence>
<dbReference type="RefSeq" id="WP_114337453.1">
    <property type="nucleotide sequence ID" value="NZ_QPID01000003.1"/>
</dbReference>
<dbReference type="Pfam" id="PF03788">
    <property type="entry name" value="LrgA"/>
    <property type="match status" value="1"/>
</dbReference>
<sequence length="124" mass="13393">MTFPSLCRHIASYVSSVLILLLCLFVGQLAAKYSGGVLPGSIVGMIFLALLLSLGLVKLHWVEAGANFLIRWMALLFVPIGVGLIDNLELLANSLVAILLTCLLGTVLIMALAGWLFQALERRQ</sequence>
<keyword evidence="2" id="KW-1003">Cell membrane</keyword>
<evidence type="ECO:0000256" key="1">
    <source>
        <dbReference type="ARBA" id="ARBA00004651"/>
    </source>
</evidence>
<proteinExistence type="predicted"/>
<evidence type="ECO:0000313" key="8">
    <source>
        <dbReference type="Proteomes" id="UP000252558"/>
    </source>
</evidence>
<accession>A0A368NK81</accession>
<name>A0A368NK81_9GAMM</name>
<comment type="subcellular location">
    <subcellularLocation>
        <location evidence="1">Cell membrane</location>
        <topology evidence="1">Multi-pass membrane protein</topology>
    </subcellularLocation>
</comment>
<dbReference type="PANTHER" id="PTHR33931">
    <property type="entry name" value="HOLIN-LIKE PROTEIN CIDA-RELATED"/>
    <property type="match status" value="1"/>
</dbReference>
<reference evidence="7 8" key="1">
    <citation type="submission" date="2018-07" db="EMBL/GenBank/DDBJ databases">
        <title>Corallincola holothuriorum sp. nov., a new facultative anaerobe isolated from sea cucumber Apostichopus japonicus.</title>
        <authorList>
            <person name="Xia H."/>
        </authorList>
    </citation>
    <scope>NUCLEOTIDE SEQUENCE [LARGE SCALE GENOMIC DNA]</scope>
    <source>
        <strain evidence="7 8">C4</strain>
    </source>
</reference>
<evidence type="ECO:0000313" key="7">
    <source>
        <dbReference type="EMBL" id="RCU50858.1"/>
    </source>
</evidence>
<keyword evidence="7" id="KW-0378">Hydrolase</keyword>
<keyword evidence="3 6" id="KW-0812">Transmembrane</keyword>
<evidence type="ECO:0000256" key="4">
    <source>
        <dbReference type="ARBA" id="ARBA00022989"/>
    </source>
</evidence>